<name>A0A6J7W925_9CAUD</name>
<accession>A0A6J7W925</accession>
<sequence length="696" mass="77179">MKEENESKESAEINVIVSMGGDIEDDDKPVSASRRNLVSSLLSRVENAKSSHQDAFDRMRADMDLAFHGYDPKAWDESKYVVNLAQRHIQQRTAALYAKNPRAVAKPRERLSAEVWDGKQETIAEAMSIRDQAEQNGMPVPAATAMVIQDYEMVQAERLKISKIGATMEILFHYFMQESQPTFKSQMKALVRRMLTTGVGYVKIGFQREMQRRPEVSARMNDVQVQIDHLERLAHEHTEGEMDENSGEMEELMLAMKELAAQPDIILREGLMFDFPDTTAIIVDPRCKQLRGFIGARWIAHEMFFTCDEVEEIYGKDVGSNYTPYDVKARSHDSSYLQLGADNNGKKTDSDGMVCVYEIYDKPSGMVYTVAKGYDDFLVDPAAPELTLETFWPMYALVCNEVEHEKEIYPPSDVHLMRSMLSEYNRAREGLREHRKANRPAYLTPAGLLEDEEKAKLVSRPAHSVISIQGMQSGQKSDDLVTPLKTVGIDPNLYEVRTLFDDVQLAVGAQEAQFGNTGGATATENSIAESARMSALGAQVDELDSFMSEIARASGAVMLQQMSVEQVKAIAGRGAVWPELTAREIANEVMLEIEAGSTGKPNMAAELRNLERVLPYIIQIPGINPAWLAKEVLKRMDDKLDLDAALTENVKSIVAQNGMKDANAAQGMGQGVQGATNAPTPQAPAVGATGAPMPLQ</sequence>
<reference evidence="2" key="1">
    <citation type="submission" date="2020-05" db="EMBL/GenBank/DDBJ databases">
        <authorList>
            <person name="Chiriac C."/>
            <person name="Salcher M."/>
            <person name="Ghai R."/>
            <person name="Kavagutti S V."/>
        </authorList>
    </citation>
    <scope>NUCLEOTIDE SEQUENCE</scope>
</reference>
<gene>
    <name evidence="2" type="ORF">UFOVP156_17</name>
</gene>
<evidence type="ECO:0000256" key="1">
    <source>
        <dbReference type="SAM" id="MobiDB-lite"/>
    </source>
</evidence>
<protein>
    <recommendedName>
        <fullName evidence="3">Portal protein</fullName>
    </recommendedName>
</protein>
<feature type="region of interest" description="Disordered" evidence="1">
    <location>
        <begin position="665"/>
        <end position="696"/>
    </location>
</feature>
<evidence type="ECO:0000313" key="2">
    <source>
        <dbReference type="EMBL" id="CAB5178617.1"/>
    </source>
</evidence>
<organism evidence="2">
    <name type="scientific">uncultured Caudovirales phage</name>
    <dbReference type="NCBI Taxonomy" id="2100421"/>
    <lineage>
        <taxon>Viruses</taxon>
        <taxon>Duplodnaviria</taxon>
        <taxon>Heunggongvirae</taxon>
        <taxon>Uroviricota</taxon>
        <taxon>Caudoviricetes</taxon>
        <taxon>Peduoviridae</taxon>
        <taxon>Maltschvirus</taxon>
        <taxon>Maltschvirus maltsch</taxon>
    </lineage>
</organism>
<proteinExistence type="predicted"/>
<evidence type="ECO:0008006" key="3">
    <source>
        <dbReference type="Google" id="ProtNLM"/>
    </source>
</evidence>
<dbReference type="EMBL" id="LR798205">
    <property type="protein sequence ID" value="CAB5178617.1"/>
    <property type="molecule type" value="Genomic_DNA"/>
</dbReference>